<dbReference type="Gene3D" id="2.100.10.30">
    <property type="entry name" value="Jacalin-like lectin domain"/>
    <property type="match status" value="1"/>
</dbReference>
<dbReference type="EMBL" id="BNCO01000095">
    <property type="protein sequence ID" value="GIL67199.1"/>
    <property type="molecule type" value="Genomic_DNA"/>
</dbReference>
<evidence type="ECO:0000256" key="1">
    <source>
        <dbReference type="SAM" id="SignalP"/>
    </source>
</evidence>
<comment type="caution">
    <text evidence="2">The sequence shown here is derived from an EMBL/GenBank/DDBJ whole genome shotgun (WGS) entry which is preliminary data.</text>
</comment>
<feature type="chain" id="PRO_5035292975" description="Nucleotide-diphospho-sugar transferase domain-containing protein" evidence="1">
    <location>
        <begin position="31"/>
        <end position="730"/>
    </location>
</feature>
<accession>A0A8J4BXC0</accession>
<protein>
    <recommendedName>
        <fullName evidence="4">Nucleotide-diphospho-sugar transferase domain-containing protein</fullName>
    </recommendedName>
</protein>
<dbReference type="InterPro" id="IPR036404">
    <property type="entry name" value="Jacalin-like_lectin_dom_sf"/>
</dbReference>
<feature type="signal peptide" evidence="1">
    <location>
        <begin position="1"/>
        <end position="30"/>
    </location>
</feature>
<dbReference type="Proteomes" id="UP000747399">
    <property type="component" value="Unassembled WGS sequence"/>
</dbReference>
<gene>
    <name evidence="2" type="ORF">Vafri_20627</name>
</gene>
<dbReference type="PANTHER" id="PTHR34144">
    <property type="entry name" value="CHROMOSOME 8, WHOLE GENOME SHOTGUN SEQUENCE"/>
    <property type="match status" value="1"/>
</dbReference>
<dbReference type="AlphaFoldDB" id="A0A8J4BXC0"/>
<evidence type="ECO:0000313" key="3">
    <source>
        <dbReference type="Proteomes" id="UP000747399"/>
    </source>
</evidence>
<dbReference type="PANTHER" id="PTHR34144:SF7">
    <property type="entry name" value="EXPORT PROTEIN (CAP59), PUTATIVE (AFU_ORTHOLOGUE AFUA_7G05020)-RELATED"/>
    <property type="match status" value="1"/>
</dbReference>
<organism evidence="2 3">
    <name type="scientific">Volvox africanus</name>
    <dbReference type="NCBI Taxonomy" id="51714"/>
    <lineage>
        <taxon>Eukaryota</taxon>
        <taxon>Viridiplantae</taxon>
        <taxon>Chlorophyta</taxon>
        <taxon>core chlorophytes</taxon>
        <taxon>Chlorophyceae</taxon>
        <taxon>CS clade</taxon>
        <taxon>Chlamydomonadales</taxon>
        <taxon>Volvocaceae</taxon>
        <taxon>Volvox</taxon>
    </lineage>
</organism>
<keyword evidence="1" id="KW-0732">Signal</keyword>
<name>A0A8J4BXC0_9CHLO</name>
<dbReference type="InterPro" id="IPR021047">
    <property type="entry name" value="Mannosyltransferase_CMT1"/>
</dbReference>
<evidence type="ECO:0008006" key="4">
    <source>
        <dbReference type="Google" id="ProtNLM"/>
    </source>
</evidence>
<proteinExistence type="predicted"/>
<keyword evidence="3" id="KW-1185">Reference proteome</keyword>
<dbReference type="Pfam" id="PF11735">
    <property type="entry name" value="CAP59_mtransfer"/>
    <property type="match status" value="1"/>
</dbReference>
<reference evidence="2" key="1">
    <citation type="journal article" date="2021" name="Proc. Natl. Acad. Sci. U.S.A.">
        <title>Three genomes in the algal genus Volvox reveal the fate of a haploid sex-determining region after a transition to homothallism.</title>
        <authorList>
            <person name="Yamamoto K."/>
            <person name="Hamaji T."/>
            <person name="Kawai-Toyooka H."/>
            <person name="Matsuzaki R."/>
            <person name="Takahashi F."/>
            <person name="Nishimura Y."/>
            <person name="Kawachi M."/>
            <person name="Noguchi H."/>
            <person name="Minakuchi Y."/>
            <person name="Umen J.G."/>
            <person name="Toyoda A."/>
            <person name="Nozaki H."/>
        </authorList>
    </citation>
    <scope>NUCLEOTIDE SEQUENCE</scope>
    <source>
        <strain evidence="2">NIES-3780</strain>
    </source>
</reference>
<evidence type="ECO:0000313" key="2">
    <source>
        <dbReference type="EMBL" id="GIL67199.1"/>
    </source>
</evidence>
<dbReference type="SUPFAM" id="SSF51101">
    <property type="entry name" value="Mannose-binding lectins"/>
    <property type="match status" value="1"/>
</dbReference>
<sequence length="730" mass="80332">MIRGRCCRGMAVHGLVVAVLMLLSIAQLRADNAPKEEEEDLGFFMPMAPEQKPEKLQRLVVIAKDIREKAQMQPEAVALAISAAACTLPPVPLERALRVIKDIPPAAQEHLPAAVDLLASIRELGTAAECLQHPNTPHGSPGPLNYIIAANLYECEAIMPFWILEVLRLALLLRNDPLLQQAYFHNVTTQANFKSTVSISIYESGSQDATVTWLRVAEALWTAAGIPNTVVINGVLTRQTLMDPFSGAFYKQHRIEYLASLRNAAMEPVYTSAQGTYDYVIFINDVFFCAPDMLRLAAFEADVACGLDFEVWIGNKKGRVSGVTQRFLRRRLMQAATSSVQTIATDSSAITWQTAVEHMSKVHVEEAARQAAADARVQAAKIKPRYEFYDTWVSRDIGGNPYGKTDPIARDYRTIDLLHRGLPIPAKCCWNGMVILNATHLARGLKFRSSLTVEGEYDISECSLFCEDYRRLGATNVVVDPSVRVSYLVWTKEFHGKLPGGVGAKVPWSLVHRSGALDELRSLWQDTKSCMKMTWVPLKKFAEEADLEKHRTVDLASVNYTDIFLEHLKQPSTTLSKPAMCNLIMGPYGAANDGVAFDDLSLSVFGQNPITTITYSNTTELQSLQAAYGSKPGPSHGAPNDTSTVTLSSGETIDHVIVYFTEKAVSGMLLTTSMGRNVSMGVIEPEHASYAWATPCPGDASRAGKYRLISFAGTADKLVRSVTLVWTPKE</sequence>